<evidence type="ECO:0000313" key="2">
    <source>
        <dbReference type="Proteomes" id="UP000595140"/>
    </source>
</evidence>
<evidence type="ECO:0000313" key="1">
    <source>
        <dbReference type="EMBL" id="VFQ66503.1"/>
    </source>
</evidence>
<dbReference type="Proteomes" id="UP000595140">
    <property type="component" value="Unassembled WGS sequence"/>
</dbReference>
<protein>
    <submittedName>
        <fullName evidence="1">Uncharacterized protein</fullName>
    </submittedName>
</protein>
<accession>A0A484KL86</accession>
<gene>
    <name evidence="1" type="ORF">CCAM_LOCUS8279</name>
</gene>
<keyword evidence="2" id="KW-1185">Reference proteome</keyword>
<dbReference type="AlphaFoldDB" id="A0A484KL86"/>
<sequence>MPADPALRARVGRVVVVRLLGCPGPDRVARGPPLPAAPENVLPELEPPLGEGVRQLAVRPPLPGPPPGVVLQARVPHQRGLPLGGPDQVVLEQELYGVSQAVPAQLFGEVVDCCLVDYCIITLVRVFWHGGGWW</sequence>
<organism evidence="1 2">
    <name type="scientific">Cuscuta campestris</name>
    <dbReference type="NCBI Taxonomy" id="132261"/>
    <lineage>
        <taxon>Eukaryota</taxon>
        <taxon>Viridiplantae</taxon>
        <taxon>Streptophyta</taxon>
        <taxon>Embryophyta</taxon>
        <taxon>Tracheophyta</taxon>
        <taxon>Spermatophyta</taxon>
        <taxon>Magnoliopsida</taxon>
        <taxon>eudicotyledons</taxon>
        <taxon>Gunneridae</taxon>
        <taxon>Pentapetalae</taxon>
        <taxon>asterids</taxon>
        <taxon>lamiids</taxon>
        <taxon>Solanales</taxon>
        <taxon>Convolvulaceae</taxon>
        <taxon>Cuscuteae</taxon>
        <taxon>Cuscuta</taxon>
        <taxon>Cuscuta subgen. Grammica</taxon>
        <taxon>Cuscuta sect. Cleistogrammica</taxon>
    </lineage>
</organism>
<name>A0A484KL86_9ASTE</name>
<proteinExistence type="predicted"/>
<reference evidence="1 2" key="1">
    <citation type="submission" date="2018-04" db="EMBL/GenBank/DDBJ databases">
        <authorList>
            <person name="Vogel A."/>
        </authorList>
    </citation>
    <scope>NUCLEOTIDE SEQUENCE [LARGE SCALE GENOMIC DNA]</scope>
</reference>
<dbReference type="EMBL" id="OOIL02000559">
    <property type="protein sequence ID" value="VFQ66503.1"/>
    <property type="molecule type" value="Genomic_DNA"/>
</dbReference>